<dbReference type="Pfam" id="PF07963">
    <property type="entry name" value="N_methyl"/>
    <property type="match status" value="1"/>
</dbReference>
<gene>
    <name evidence="13" type="primary">fimT</name>
    <name evidence="13" type="ORF">GCM10007071_28800</name>
</gene>
<keyword evidence="5" id="KW-0997">Cell inner membrane</keyword>
<evidence type="ECO:0000256" key="4">
    <source>
        <dbReference type="ARBA" id="ARBA00022481"/>
    </source>
</evidence>
<keyword evidence="14" id="KW-1185">Reference proteome</keyword>
<protein>
    <recommendedName>
        <fullName evidence="2">Type II secretion system protein H</fullName>
    </recommendedName>
    <alternativeName>
        <fullName evidence="10">General secretion pathway protein H</fullName>
    </alternativeName>
</protein>
<evidence type="ECO:0000256" key="8">
    <source>
        <dbReference type="ARBA" id="ARBA00023136"/>
    </source>
</evidence>
<feature type="transmembrane region" description="Helical" evidence="11">
    <location>
        <begin position="12"/>
        <end position="33"/>
    </location>
</feature>
<dbReference type="InterPro" id="IPR045584">
    <property type="entry name" value="Pilin-like"/>
</dbReference>
<feature type="domain" description="General secretion pathway GspH" evidence="12">
    <location>
        <begin position="45"/>
        <end position="148"/>
    </location>
</feature>
<comment type="subcellular location">
    <subcellularLocation>
        <location evidence="1">Cell inner membrane</location>
        <topology evidence="1">Single-pass membrane protein</topology>
    </subcellularLocation>
</comment>
<dbReference type="InterPro" id="IPR012902">
    <property type="entry name" value="N_methyl_site"/>
</dbReference>
<evidence type="ECO:0000256" key="5">
    <source>
        <dbReference type="ARBA" id="ARBA00022519"/>
    </source>
</evidence>
<keyword evidence="3" id="KW-1003">Cell membrane</keyword>
<keyword evidence="6 11" id="KW-0812">Transmembrane</keyword>
<evidence type="ECO:0000256" key="3">
    <source>
        <dbReference type="ARBA" id="ARBA00022475"/>
    </source>
</evidence>
<dbReference type="Gene3D" id="3.55.40.10">
    <property type="entry name" value="minor pseudopilin epsh domain"/>
    <property type="match status" value="1"/>
</dbReference>
<evidence type="ECO:0000256" key="1">
    <source>
        <dbReference type="ARBA" id="ARBA00004377"/>
    </source>
</evidence>
<organism evidence="13 14">
    <name type="scientific">Marinobacter zhanjiangensis</name>
    <dbReference type="NCBI Taxonomy" id="578215"/>
    <lineage>
        <taxon>Bacteria</taxon>
        <taxon>Pseudomonadati</taxon>
        <taxon>Pseudomonadota</taxon>
        <taxon>Gammaproteobacteria</taxon>
        <taxon>Pseudomonadales</taxon>
        <taxon>Marinobacteraceae</taxon>
        <taxon>Marinobacter</taxon>
    </lineage>
</organism>
<accession>A0ABQ3B5N1</accession>
<keyword evidence="7 11" id="KW-1133">Transmembrane helix</keyword>
<dbReference type="NCBIfam" id="TIGR02532">
    <property type="entry name" value="IV_pilin_GFxxxE"/>
    <property type="match status" value="1"/>
</dbReference>
<evidence type="ECO:0000256" key="10">
    <source>
        <dbReference type="ARBA" id="ARBA00030775"/>
    </source>
</evidence>
<sequence>MYGRERSSGFTMIELLITMAIMAIILGLVVPSFQGIIRSNQVTTEANAFMSAVQLARSEAVKRGNDVSLSADGAGFGDGWCVHTGANCAADLIREFDEPSSDFAAGFTSVTFNRRGERDTGPAMLQVQVRPADCDAGEAGAEREISILVSGQVRMGRNDCP</sequence>
<dbReference type="EMBL" id="BMXV01000006">
    <property type="protein sequence ID" value="GGY79549.1"/>
    <property type="molecule type" value="Genomic_DNA"/>
</dbReference>
<dbReference type="RefSeq" id="WP_189577476.1">
    <property type="nucleotide sequence ID" value="NZ_BMXV01000006.1"/>
</dbReference>
<reference evidence="14" key="1">
    <citation type="journal article" date="2019" name="Int. J. Syst. Evol. Microbiol.">
        <title>The Global Catalogue of Microorganisms (GCM) 10K type strain sequencing project: providing services to taxonomists for standard genome sequencing and annotation.</title>
        <authorList>
            <consortium name="The Broad Institute Genomics Platform"/>
            <consortium name="The Broad Institute Genome Sequencing Center for Infectious Disease"/>
            <person name="Wu L."/>
            <person name="Ma J."/>
        </authorList>
    </citation>
    <scope>NUCLEOTIDE SEQUENCE [LARGE SCALE GENOMIC DNA]</scope>
    <source>
        <strain evidence="14">KCTC 22280</strain>
    </source>
</reference>
<evidence type="ECO:0000313" key="14">
    <source>
        <dbReference type="Proteomes" id="UP000601597"/>
    </source>
</evidence>
<dbReference type="Pfam" id="PF12019">
    <property type="entry name" value="GspH"/>
    <property type="match status" value="1"/>
</dbReference>
<evidence type="ECO:0000256" key="9">
    <source>
        <dbReference type="ARBA" id="ARBA00025772"/>
    </source>
</evidence>
<evidence type="ECO:0000256" key="7">
    <source>
        <dbReference type="ARBA" id="ARBA00022989"/>
    </source>
</evidence>
<evidence type="ECO:0000256" key="11">
    <source>
        <dbReference type="SAM" id="Phobius"/>
    </source>
</evidence>
<dbReference type="SUPFAM" id="SSF54523">
    <property type="entry name" value="Pili subunits"/>
    <property type="match status" value="1"/>
</dbReference>
<keyword evidence="8 11" id="KW-0472">Membrane</keyword>
<evidence type="ECO:0000256" key="2">
    <source>
        <dbReference type="ARBA" id="ARBA00021549"/>
    </source>
</evidence>
<comment type="caution">
    <text evidence="13">The sequence shown here is derived from an EMBL/GenBank/DDBJ whole genome shotgun (WGS) entry which is preliminary data.</text>
</comment>
<proteinExistence type="inferred from homology"/>
<evidence type="ECO:0000259" key="12">
    <source>
        <dbReference type="Pfam" id="PF12019"/>
    </source>
</evidence>
<evidence type="ECO:0000256" key="6">
    <source>
        <dbReference type="ARBA" id="ARBA00022692"/>
    </source>
</evidence>
<name>A0ABQ3B5N1_9GAMM</name>
<dbReference type="Proteomes" id="UP000601597">
    <property type="component" value="Unassembled WGS sequence"/>
</dbReference>
<comment type="similarity">
    <text evidence="9">Belongs to the GSP H family.</text>
</comment>
<keyword evidence="4" id="KW-0488">Methylation</keyword>
<dbReference type="InterPro" id="IPR022346">
    <property type="entry name" value="T2SS_GspH"/>
</dbReference>
<evidence type="ECO:0000313" key="13">
    <source>
        <dbReference type="EMBL" id="GGY79549.1"/>
    </source>
</evidence>